<name>A0A1I2NZZ4_9FIRM</name>
<gene>
    <name evidence="2" type="ORF">SAMN05660649_00611</name>
</gene>
<dbReference type="Pfam" id="PF05016">
    <property type="entry name" value="ParE_toxin"/>
    <property type="match status" value="1"/>
</dbReference>
<dbReference type="AlphaFoldDB" id="A0A1I2NZZ4"/>
<accession>A0A1I2NZZ4</accession>
<evidence type="ECO:0000313" key="3">
    <source>
        <dbReference type="Proteomes" id="UP000199337"/>
    </source>
</evidence>
<dbReference type="OrthoDB" id="3268478at2"/>
<organism evidence="2 3">
    <name type="scientific">Desulfotruncus arcticus DSM 17038</name>
    <dbReference type="NCBI Taxonomy" id="1121424"/>
    <lineage>
        <taxon>Bacteria</taxon>
        <taxon>Bacillati</taxon>
        <taxon>Bacillota</taxon>
        <taxon>Clostridia</taxon>
        <taxon>Eubacteriales</taxon>
        <taxon>Desulfallaceae</taxon>
        <taxon>Desulfotruncus</taxon>
    </lineage>
</organism>
<dbReference type="Proteomes" id="UP000199337">
    <property type="component" value="Unassembled WGS sequence"/>
</dbReference>
<evidence type="ECO:0000313" key="2">
    <source>
        <dbReference type="EMBL" id="SFG08399.1"/>
    </source>
</evidence>
<sequence length="102" mass="11856">MYRLVVSELAHRDLDNIVSYIAIQLANPIAATNFLDEVEKCYGYLKSNPLMYEQCHDAYLEKIGYRKAAIRNYVLAYRVDEAAKAVIIHRFFYGAQDYVKLI</sequence>
<dbReference type="InterPro" id="IPR007712">
    <property type="entry name" value="RelE/ParE_toxin"/>
</dbReference>
<protein>
    <submittedName>
        <fullName evidence="2">Plasmid stabilization system protein ParE</fullName>
    </submittedName>
</protein>
<evidence type="ECO:0000256" key="1">
    <source>
        <dbReference type="ARBA" id="ARBA00022649"/>
    </source>
</evidence>
<dbReference type="EMBL" id="FOOX01000002">
    <property type="protein sequence ID" value="SFG08399.1"/>
    <property type="molecule type" value="Genomic_DNA"/>
</dbReference>
<proteinExistence type="predicted"/>
<keyword evidence="1" id="KW-1277">Toxin-antitoxin system</keyword>
<dbReference type="RefSeq" id="WP_092468606.1">
    <property type="nucleotide sequence ID" value="NZ_FOOX01000002.1"/>
</dbReference>
<reference evidence="3" key="1">
    <citation type="submission" date="2016-10" db="EMBL/GenBank/DDBJ databases">
        <authorList>
            <person name="Varghese N."/>
            <person name="Submissions S."/>
        </authorList>
    </citation>
    <scope>NUCLEOTIDE SEQUENCE [LARGE SCALE GENOMIC DNA]</scope>
    <source>
        <strain evidence="3">DSM 17038</strain>
    </source>
</reference>
<dbReference type="STRING" id="341036.SAMN05660649_00611"/>
<dbReference type="Gene3D" id="3.30.2310.20">
    <property type="entry name" value="RelE-like"/>
    <property type="match status" value="1"/>
</dbReference>
<keyword evidence="3" id="KW-1185">Reference proteome</keyword>
<dbReference type="InterPro" id="IPR035093">
    <property type="entry name" value="RelE/ParE_toxin_dom_sf"/>
</dbReference>